<organism evidence="1 2">
    <name type="scientific">Megavirus lba</name>
    <dbReference type="NCBI Taxonomy" id="1235314"/>
    <lineage>
        <taxon>Viruses</taxon>
        <taxon>Varidnaviria</taxon>
        <taxon>Bamfordvirae</taxon>
        <taxon>Nucleocytoviricota</taxon>
        <taxon>Megaviricetes</taxon>
        <taxon>Imitervirales</taxon>
        <taxon>Mimiviridae</taxon>
        <taxon>Megamimivirinae</taxon>
        <taxon>Megavirus</taxon>
        <taxon>Megavirus chilense</taxon>
    </lineage>
</organism>
<protein>
    <submittedName>
        <fullName evidence="1">Uncharacterized protein</fullName>
    </submittedName>
</protein>
<name>L7Y3R3_9VIRU</name>
<dbReference type="EMBL" id="JX885207">
    <property type="protein sequence ID" value="AGD92156.1"/>
    <property type="molecule type" value="Genomic_DNA"/>
</dbReference>
<sequence length="84" mass="10211">MKSVNYDDYRMSNIINKAIINWRNLPELFHLKTTIGATKIYFRERKLYNDILYSNTKHNSNNNKNDYDNFFKKHVCNNDLYIND</sequence>
<proteinExistence type="predicted"/>
<gene>
    <name evidence="1" type="ORF">LBA_00236</name>
</gene>
<dbReference type="Proteomes" id="UP000236749">
    <property type="component" value="Segment"/>
</dbReference>
<reference evidence="1 2" key="1">
    <citation type="journal article" date="2013" name="Clin. Infect. Dis.">
        <title>First isolation of Mimivirus in a patient with pneumonia.</title>
        <authorList>
            <person name="Saadi H."/>
            <person name="Pagnier I."/>
            <person name="Colson P."/>
            <person name="Cherif J.K."/>
            <person name="Beji M."/>
            <person name="Boughalmi M."/>
            <person name="Azza S."/>
            <person name="Armstrong N."/>
            <person name="Robert C."/>
            <person name="Fournous G."/>
            <person name="La Scola B."/>
            <person name="Raoult D."/>
        </authorList>
    </citation>
    <scope>NUCLEOTIDE SEQUENCE [LARGE SCALE GENOMIC DNA]</scope>
    <source>
        <strain evidence="1">LBA111</strain>
    </source>
</reference>
<evidence type="ECO:0000313" key="1">
    <source>
        <dbReference type="EMBL" id="AGD92156.1"/>
    </source>
</evidence>
<evidence type="ECO:0000313" key="2">
    <source>
        <dbReference type="Proteomes" id="UP000236749"/>
    </source>
</evidence>
<accession>L7Y3R3</accession>